<organism evidence="1 2">
    <name type="scientific">Planococcus halocryophilus</name>
    <dbReference type="NCBI Taxonomy" id="1215089"/>
    <lineage>
        <taxon>Bacteria</taxon>
        <taxon>Bacillati</taxon>
        <taxon>Bacillota</taxon>
        <taxon>Bacilli</taxon>
        <taxon>Bacillales</taxon>
        <taxon>Caryophanaceae</taxon>
        <taxon>Planococcus</taxon>
    </lineage>
</organism>
<gene>
    <name evidence="1" type="ORF">BBI08_00565</name>
</gene>
<dbReference type="KEGG" id="phc:BBI08_00565"/>
<accession>A0A1C7DLI7</accession>
<reference evidence="1" key="1">
    <citation type="submission" date="2016-10" db="EMBL/GenBank/DDBJ databases">
        <authorList>
            <person name="de Groot N.N."/>
        </authorList>
    </citation>
    <scope>NUCLEOTIDE SEQUENCE</scope>
    <source>
        <strain evidence="1">DSM 24743</strain>
    </source>
</reference>
<sequence length="110" mass="12557">MSGAYVPDMGIHLVKPSRMGVDKLNIKKPEALLYEPMKNGRYKLVGAEWYVPTDATDKTPMLFEQKFQGPMNNDDGTTGQHYDLHVWLFKTNLDGIFKAENTRISCQYAE</sequence>
<dbReference type="AlphaFoldDB" id="A0A1C7DLI7"/>
<evidence type="ECO:0000313" key="2">
    <source>
        <dbReference type="Proteomes" id="UP000092687"/>
    </source>
</evidence>
<dbReference type="RefSeq" id="WP_008495965.1">
    <property type="nucleotide sequence ID" value="NZ_CP016537.2"/>
</dbReference>
<dbReference type="Proteomes" id="UP000092687">
    <property type="component" value="Chromosome"/>
</dbReference>
<keyword evidence="2" id="KW-1185">Reference proteome</keyword>
<proteinExistence type="predicted"/>
<protein>
    <submittedName>
        <fullName evidence="1">Uncharacterized protein</fullName>
    </submittedName>
</protein>
<dbReference type="OrthoDB" id="2449873at2"/>
<dbReference type="EMBL" id="CP016537">
    <property type="protein sequence ID" value="ANU12439.1"/>
    <property type="molecule type" value="Genomic_DNA"/>
</dbReference>
<name>A0A1C7DLI7_9BACL</name>
<evidence type="ECO:0000313" key="1">
    <source>
        <dbReference type="EMBL" id="ANU12439.1"/>
    </source>
</evidence>